<dbReference type="InterPro" id="IPR008965">
    <property type="entry name" value="CBM2/CBM3_carb-bd_dom_sf"/>
</dbReference>
<accession>F0ZJT9</accession>
<evidence type="ECO:0000313" key="3">
    <source>
        <dbReference type="EMBL" id="EGC35782.1"/>
    </source>
</evidence>
<feature type="domain" description="Carbohydrate binding" evidence="2">
    <location>
        <begin position="149"/>
        <end position="235"/>
    </location>
</feature>
<keyword evidence="1" id="KW-0732">Signal</keyword>
<reference evidence="4" key="1">
    <citation type="journal article" date="2011" name="Genome Biol.">
        <title>Comparative genomics of the social amoebae Dictyostelium discoideum and Dictyostelium purpureum.</title>
        <authorList>
            <consortium name="US DOE Joint Genome Institute (JGI-PGF)"/>
            <person name="Sucgang R."/>
            <person name="Kuo A."/>
            <person name="Tian X."/>
            <person name="Salerno W."/>
            <person name="Parikh A."/>
            <person name="Feasley C.L."/>
            <person name="Dalin E."/>
            <person name="Tu H."/>
            <person name="Huang E."/>
            <person name="Barry K."/>
            <person name="Lindquist E."/>
            <person name="Shapiro H."/>
            <person name="Bruce D."/>
            <person name="Schmutz J."/>
            <person name="Salamov A."/>
            <person name="Fey P."/>
            <person name="Gaudet P."/>
            <person name="Anjard C."/>
            <person name="Babu M.M."/>
            <person name="Basu S."/>
            <person name="Bushmanova Y."/>
            <person name="van der Wel H."/>
            <person name="Katoh-Kurasawa M."/>
            <person name="Dinh C."/>
            <person name="Coutinho P.M."/>
            <person name="Saito T."/>
            <person name="Elias M."/>
            <person name="Schaap P."/>
            <person name="Kay R.R."/>
            <person name="Henrissat B."/>
            <person name="Eichinger L."/>
            <person name="Rivero F."/>
            <person name="Putnam N.H."/>
            <person name="West C.M."/>
            <person name="Loomis W.F."/>
            <person name="Chisholm R.L."/>
            <person name="Shaulsky G."/>
            <person name="Strassmann J.E."/>
            <person name="Queller D.C."/>
            <person name="Kuspa A."/>
            <person name="Grigoriev I.V."/>
        </authorList>
    </citation>
    <scope>NUCLEOTIDE SEQUENCE [LARGE SCALE GENOMIC DNA]</scope>
    <source>
        <strain evidence="4">QSDP1</strain>
    </source>
</reference>
<dbReference type="Gene3D" id="2.60.40.290">
    <property type="match status" value="1"/>
</dbReference>
<dbReference type="EMBL" id="GL871047">
    <property type="protein sequence ID" value="EGC35782.1"/>
    <property type="molecule type" value="Genomic_DNA"/>
</dbReference>
<sequence>MHWKSIYGIGFLVLIAALAVYSSQTGNNYHSLCPAKNKCERVKTWQESGQTLTKFNCYIKNIGRHPLGNVAINLDGAQVKEIWEVESSDKGKTFNFVEWRRSSPLGFGDVHSWGYIVYGKEPLEVNICDQKPKGQFKAVVNAELPQCKLTNECKKANSWVNGNITNTQFECEIKNIGNEPYSFIDIRINDNAALYNVWEIITENYGISWNLVNWRIENSLQPGKTHKWGYIVESDKPLDVQVCQYIDNVVAPQNHTKKIVSEATPSVCFVNNKCTQDNQWKNGEQVNTQYSCKITNNGKVPLSHIDVRLNNNTELYNIWELQTSNYGISFDLPDWRIQNALEPGQSHSWGYIVTDNKELDVKVCQYITEATH</sequence>
<feature type="chain" id="PRO_5003263672" description="Carbohydrate binding domain-containing protein" evidence="1">
    <location>
        <begin position="23"/>
        <end position="372"/>
    </location>
</feature>
<feature type="signal peptide" evidence="1">
    <location>
        <begin position="1"/>
        <end position="22"/>
    </location>
</feature>
<dbReference type="eggNOG" id="ENOG502REPK">
    <property type="taxonomic scope" value="Eukaryota"/>
</dbReference>
<dbReference type="GO" id="GO:0030198">
    <property type="term" value="P:extracellular matrix organization"/>
    <property type="evidence" value="ECO:0000318"/>
    <property type="project" value="GO_Central"/>
</dbReference>
<dbReference type="GO" id="GO:0005201">
    <property type="term" value="F:extracellular matrix structural constituent"/>
    <property type="evidence" value="ECO:0000318"/>
    <property type="project" value="GO_Central"/>
</dbReference>
<dbReference type="GO" id="GO:0031012">
    <property type="term" value="C:extracellular matrix"/>
    <property type="evidence" value="ECO:0000318"/>
    <property type="project" value="GO_Central"/>
</dbReference>
<dbReference type="InParanoid" id="F0ZJT9"/>
<dbReference type="GO" id="GO:0030247">
    <property type="term" value="F:polysaccharide binding"/>
    <property type="evidence" value="ECO:0007669"/>
    <property type="project" value="InterPro"/>
</dbReference>
<organism evidence="3 4">
    <name type="scientific">Dictyostelium purpureum</name>
    <name type="common">Slime mold</name>
    <dbReference type="NCBI Taxonomy" id="5786"/>
    <lineage>
        <taxon>Eukaryota</taxon>
        <taxon>Amoebozoa</taxon>
        <taxon>Evosea</taxon>
        <taxon>Eumycetozoa</taxon>
        <taxon>Dictyostelia</taxon>
        <taxon>Dictyosteliales</taxon>
        <taxon>Dictyosteliaceae</taxon>
        <taxon>Dictyostelium</taxon>
    </lineage>
</organism>
<dbReference type="SUPFAM" id="SSF49384">
    <property type="entry name" value="Carbohydrate-binding domain"/>
    <property type="match status" value="1"/>
</dbReference>
<feature type="domain" description="Carbohydrate binding" evidence="2">
    <location>
        <begin position="270"/>
        <end position="354"/>
    </location>
</feature>
<dbReference type="Proteomes" id="UP000001064">
    <property type="component" value="Unassembled WGS sequence"/>
</dbReference>
<dbReference type="GO" id="GO:0004553">
    <property type="term" value="F:hydrolase activity, hydrolyzing O-glycosyl compounds"/>
    <property type="evidence" value="ECO:0007669"/>
    <property type="project" value="InterPro"/>
</dbReference>
<dbReference type="PANTHER" id="PTHR33239:SF12">
    <property type="entry name" value="CARBOHYDRATE BINDING DOMAIN-CONTAINING PROTEIN"/>
    <property type="match status" value="1"/>
</dbReference>
<dbReference type="OrthoDB" id="20980at2759"/>
<dbReference type="GeneID" id="10500804"/>
<name>F0ZJT9_DICPU</name>
<dbReference type="InterPro" id="IPR052879">
    <property type="entry name" value="Dd_Spore_Germination_Stalk"/>
</dbReference>
<dbReference type="AlphaFoldDB" id="F0ZJT9"/>
<dbReference type="RefSeq" id="XP_003287676.1">
    <property type="nucleotide sequence ID" value="XM_003287628.1"/>
</dbReference>
<dbReference type="InterPro" id="IPR019028">
    <property type="entry name" value="CBM_49"/>
</dbReference>
<gene>
    <name evidence="3" type="ORF">DICPUDRAFT_91957</name>
</gene>
<dbReference type="VEuPathDB" id="AmoebaDB:DICPUDRAFT_91957"/>
<proteinExistence type="predicted"/>
<dbReference type="KEGG" id="dpp:DICPUDRAFT_91957"/>
<evidence type="ECO:0000313" key="4">
    <source>
        <dbReference type="Proteomes" id="UP000001064"/>
    </source>
</evidence>
<feature type="domain" description="Carbohydrate binding" evidence="2">
    <location>
        <begin position="35"/>
        <end position="120"/>
    </location>
</feature>
<dbReference type="FunCoup" id="F0ZJT9">
    <property type="interactions" value="253"/>
</dbReference>
<dbReference type="InterPro" id="IPR012291">
    <property type="entry name" value="CBM2_carb-bd_dom_sf"/>
</dbReference>
<dbReference type="PANTHER" id="PTHR33239">
    <property type="entry name" value="CELLULOSE-BINDING DOMAIN-CONTAINING PROTEIN-RELATED"/>
    <property type="match status" value="1"/>
</dbReference>
<keyword evidence="4" id="KW-1185">Reference proteome</keyword>
<dbReference type="SMART" id="SM01063">
    <property type="entry name" value="CBM49"/>
    <property type="match status" value="3"/>
</dbReference>
<evidence type="ECO:0000256" key="1">
    <source>
        <dbReference type="SAM" id="SignalP"/>
    </source>
</evidence>
<dbReference type="OMA" id="HSWGYIV"/>
<protein>
    <recommendedName>
        <fullName evidence="2">Carbohydrate binding domain-containing protein</fullName>
    </recommendedName>
</protein>
<dbReference type="Pfam" id="PF09478">
    <property type="entry name" value="CBM49"/>
    <property type="match status" value="3"/>
</dbReference>
<evidence type="ECO:0000259" key="2">
    <source>
        <dbReference type="SMART" id="SM01063"/>
    </source>
</evidence>